<evidence type="ECO:0000259" key="3">
    <source>
        <dbReference type="Pfam" id="PF25115"/>
    </source>
</evidence>
<dbReference type="OrthoDB" id="2113314at2759"/>
<gene>
    <name evidence="6" type="ORF">BP5553_00866</name>
</gene>
<organism evidence="6 7">
    <name type="scientific">Venustampulla echinocandica</name>
    <dbReference type="NCBI Taxonomy" id="2656787"/>
    <lineage>
        <taxon>Eukaryota</taxon>
        <taxon>Fungi</taxon>
        <taxon>Dikarya</taxon>
        <taxon>Ascomycota</taxon>
        <taxon>Pezizomycotina</taxon>
        <taxon>Leotiomycetes</taxon>
        <taxon>Helotiales</taxon>
        <taxon>Pleuroascaceae</taxon>
        <taxon>Venustampulla</taxon>
    </lineage>
</organism>
<protein>
    <recommendedName>
        <fullName evidence="8">Extracellular serine-rich protein</fullName>
    </recommendedName>
</protein>
<feature type="domain" description="Agd3 deacetylase" evidence="3">
    <location>
        <begin position="300"/>
        <end position="514"/>
    </location>
</feature>
<evidence type="ECO:0000313" key="6">
    <source>
        <dbReference type="EMBL" id="RDL40887.1"/>
    </source>
</evidence>
<sequence length="730" mass="79004">MFFSLFIARLWAVLSFLVLPSAVDAHRTRDVATDAANVDHHDHGASPEWIYRSNQTLHRRPSPMPLSTVNLSGKSISANTSECTSSIPKQRKRDTQATGTSTKGTFLVFARDAASAYSAYSGLNDYGIPYQLVLVPATGVTLPTLKASNTVGNYGGIVVLSEVSYQNSAGNYVSALTSDQWNALYDYQVNFGARLVRLDVLPSAATGTTASDACCGDTQEQLVSISDNSQFPTAGLTVGATMSTIGLYHYPGTIANSSIAKPFAIFGATTGSKTTSVAGVINTFPGRQQEPDAGYRRIMLNTQVDDVFLSTYTYSQQTYRLTSTDVATHIQWQGSIGNKMPPGSNYTMELGHNGNGNIEFSNDIAQSACLPTGPIDLGDQPSTDLEYMKPIGTGTTLWPSTASKYQYGATCITTDPLAQFFQTPNIRDSFMHLSHTFTHEDMNAATYTDAANQISWNRAWLEQSGIASAKWYSGKGLIPPAITGLHNGDALQAWKDNGILNVVGDNTRSILMNQCDTTACDADEWVSFGNTGTFSDLLAIEKDANARHLMGLHHDPYMFHQANLRWEGVAKNTPIGGVSGQYSLLQLWVETVVGEVLRHVNWPIISLKHDDLAVSFSQRAKRDACKYIITYQHAGTNIVGFTVSAPSVNNKCGAPIPITVPGGVSHTQGYVTEQLGNDPLTIWVDLKGKEVSFSLKFAVPCKDSAKMVGFPADDRANHKSSPLRASFIQS</sequence>
<evidence type="ECO:0008006" key="8">
    <source>
        <dbReference type="Google" id="ProtNLM"/>
    </source>
</evidence>
<proteinExistence type="predicted"/>
<comment type="caution">
    <text evidence="6">The sequence shown here is derived from an EMBL/GenBank/DDBJ whole genome shotgun (WGS) entry which is preliminary data.</text>
</comment>
<feature type="domain" description="Agd3 CBM87" evidence="4">
    <location>
        <begin position="104"/>
        <end position="289"/>
    </location>
</feature>
<keyword evidence="2" id="KW-0732">Signal</keyword>
<feature type="chain" id="PRO_5017001728" description="Extracellular serine-rich protein" evidence="2">
    <location>
        <begin position="26"/>
        <end position="730"/>
    </location>
</feature>
<accession>A0A370TZD0</accession>
<dbReference type="STRING" id="2656787.A0A370TZD0"/>
<evidence type="ECO:0000256" key="1">
    <source>
        <dbReference type="SAM" id="MobiDB-lite"/>
    </source>
</evidence>
<dbReference type="InterPro" id="IPR050788">
    <property type="entry name" value="Yeast_SRP1/TIP1_CWP"/>
</dbReference>
<feature type="signal peptide" evidence="2">
    <location>
        <begin position="1"/>
        <end position="25"/>
    </location>
</feature>
<dbReference type="Pfam" id="PF25117">
    <property type="entry name" value="Agd3_C"/>
    <property type="match status" value="1"/>
</dbReference>
<name>A0A370TZD0_9HELO</name>
<feature type="compositionally biased region" description="Polar residues" evidence="1">
    <location>
        <begin position="79"/>
        <end position="88"/>
    </location>
</feature>
<dbReference type="InterPro" id="IPR056827">
    <property type="entry name" value="CBM87_Agd3"/>
</dbReference>
<evidence type="ECO:0000313" key="7">
    <source>
        <dbReference type="Proteomes" id="UP000254866"/>
    </source>
</evidence>
<dbReference type="Pfam" id="PF25115">
    <property type="entry name" value="Agd3_CE"/>
    <property type="match status" value="1"/>
</dbReference>
<reference evidence="6 7" key="1">
    <citation type="journal article" date="2018" name="IMA Fungus">
        <title>IMA Genome-F 9: Draft genome sequence of Annulohypoxylon stygium, Aspergillus mulundensis, Berkeleyomyces basicola (syn. Thielaviopsis basicola), Ceratocystis smalleyi, two Cercospora beticola strains, Coleophoma cylindrospora, Fusarium fracticaudum, Phialophora cf. hyalina, and Morchella septimelata.</title>
        <authorList>
            <person name="Wingfield B.D."/>
            <person name="Bills G.F."/>
            <person name="Dong Y."/>
            <person name="Huang W."/>
            <person name="Nel W.J."/>
            <person name="Swalarsk-Parry B.S."/>
            <person name="Vaghefi N."/>
            <person name="Wilken P.M."/>
            <person name="An Z."/>
            <person name="de Beer Z.W."/>
            <person name="De Vos L."/>
            <person name="Chen L."/>
            <person name="Duong T.A."/>
            <person name="Gao Y."/>
            <person name="Hammerbacher A."/>
            <person name="Kikkert J.R."/>
            <person name="Li Y."/>
            <person name="Li H."/>
            <person name="Li K."/>
            <person name="Li Q."/>
            <person name="Liu X."/>
            <person name="Ma X."/>
            <person name="Naidoo K."/>
            <person name="Pethybridge S.J."/>
            <person name="Sun J."/>
            <person name="Steenkamp E.T."/>
            <person name="van der Nest M.A."/>
            <person name="van Wyk S."/>
            <person name="Wingfield M.J."/>
            <person name="Xiong C."/>
            <person name="Yue Q."/>
            <person name="Zhang X."/>
        </authorList>
    </citation>
    <scope>NUCLEOTIDE SEQUENCE [LARGE SCALE GENOMIC DNA]</scope>
    <source>
        <strain evidence="6 7">BP 5553</strain>
    </source>
</reference>
<dbReference type="GeneID" id="43593715"/>
<dbReference type="Proteomes" id="UP000254866">
    <property type="component" value="Unassembled WGS sequence"/>
</dbReference>
<feature type="domain" description="Agd3 C-terminal" evidence="5">
    <location>
        <begin position="631"/>
        <end position="698"/>
    </location>
</feature>
<evidence type="ECO:0000256" key="2">
    <source>
        <dbReference type="SAM" id="SignalP"/>
    </source>
</evidence>
<evidence type="ECO:0000259" key="4">
    <source>
        <dbReference type="Pfam" id="PF25116"/>
    </source>
</evidence>
<dbReference type="InterPro" id="IPR056825">
    <property type="entry name" value="Agd3_C"/>
</dbReference>
<evidence type="ECO:0000259" key="5">
    <source>
        <dbReference type="Pfam" id="PF25117"/>
    </source>
</evidence>
<dbReference type="RefSeq" id="XP_031873543.1">
    <property type="nucleotide sequence ID" value="XM_032009489.1"/>
</dbReference>
<dbReference type="AlphaFoldDB" id="A0A370TZD0"/>
<dbReference type="PANTHER" id="PTHR31002">
    <property type="entry name" value="SERIPAUPERIN"/>
    <property type="match status" value="1"/>
</dbReference>
<dbReference type="EMBL" id="NPIC01000001">
    <property type="protein sequence ID" value="RDL40887.1"/>
    <property type="molecule type" value="Genomic_DNA"/>
</dbReference>
<dbReference type="InterPro" id="IPR056826">
    <property type="entry name" value="Agd3_CE"/>
</dbReference>
<dbReference type="PANTHER" id="PTHR31002:SF34">
    <property type="entry name" value="CELL WALL PROTEIN CWP1-RELATED"/>
    <property type="match status" value="1"/>
</dbReference>
<feature type="region of interest" description="Disordered" evidence="1">
    <location>
        <begin position="79"/>
        <end position="98"/>
    </location>
</feature>
<keyword evidence="7" id="KW-1185">Reference proteome</keyword>
<dbReference type="Pfam" id="PF25116">
    <property type="entry name" value="CBM87_Agd3"/>
    <property type="match status" value="1"/>
</dbReference>